<dbReference type="AlphaFoldDB" id="A0A183MRE0"/>
<keyword evidence="2" id="KW-1185">Reference proteome</keyword>
<proteinExistence type="predicted"/>
<reference evidence="1 2" key="1">
    <citation type="submission" date="2018-11" db="EMBL/GenBank/DDBJ databases">
        <authorList>
            <consortium name="Pathogen Informatics"/>
        </authorList>
    </citation>
    <scope>NUCLEOTIDE SEQUENCE [LARGE SCALE GENOMIC DNA]</scope>
    <source>
        <strain evidence="1 2">Zambia</strain>
    </source>
</reference>
<accession>A0A183MRE0</accession>
<dbReference type="EMBL" id="UZAI01017705">
    <property type="protein sequence ID" value="VDP28514.1"/>
    <property type="molecule type" value="Genomic_DNA"/>
</dbReference>
<protein>
    <submittedName>
        <fullName evidence="1">Uncharacterized protein</fullName>
    </submittedName>
</protein>
<dbReference type="Proteomes" id="UP000277204">
    <property type="component" value="Unassembled WGS sequence"/>
</dbReference>
<gene>
    <name evidence="1" type="ORF">SMRZ_LOCUS18615</name>
</gene>
<sequence length="85" mass="9470">MQLDDLDFADDLALPSHTHRQMQMKTASIVAASAAVDLNIHKEKPTSSNITHGTPTLTISRTTTTIIENVQLFLNNFPRQILNVR</sequence>
<name>A0A183MRE0_9TREM</name>
<evidence type="ECO:0000313" key="2">
    <source>
        <dbReference type="Proteomes" id="UP000277204"/>
    </source>
</evidence>
<evidence type="ECO:0000313" key="1">
    <source>
        <dbReference type="EMBL" id="VDP28514.1"/>
    </source>
</evidence>
<organism evidence="1 2">
    <name type="scientific">Schistosoma margrebowiei</name>
    <dbReference type="NCBI Taxonomy" id="48269"/>
    <lineage>
        <taxon>Eukaryota</taxon>
        <taxon>Metazoa</taxon>
        <taxon>Spiralia</taxon>
        <taxon>Lophotrochozoa</taxon>
        <taxon>Platyhelminthes</taxon>
        <taxon>Trematoda</taxon>
        <taxon>Digenea</taxon>
        <taxon>Strigeidida</taxon>
        <taxon>Schistosomatoidea</taxon>
        <taxon>Schistosomatidae</taxon>
        <taxon>Schistosoma</taxon>
    </lineage>
</organism>